<organism evidence="4 5">
    <name type="scientific">Ottowia flava</name>
    <dbReference type="NCBI Taxonomy" id="2675430"/>
    <lineage>
        <taxon>Bacteria</taxon>
        <taxon>Pseudomonadati</taxon>
        <taxon>Pseudomonadota</taxon>
        <taxon>Betaproteobacteria</taxon>
        <taxon>Burkholderiales</taxon>
        <taxon>Comamonadaceae</taxon>
        <taxon>Ottowia</taxon>
    </lineage>
</organism>
<dbReference type="RefSeq" id="WP_147911839.1">
    <property type="nucleotide sequence ID" value="NZ_JBHUEJ010000015.1"/>
</dbReference>
<dbReference type="Proteomes" id="UP001597304">
    <property type="component" value="Unassembled WGS sequence"/>
</dbReference>
<evidence type="ECO:0000259" key="3">
    <source>
        <dbReference type="SMART" id="SM01119"/>
    </source>
</evidence>
<dbReference type="Pfam" id="PF14031">
    <property type="entry name" value="D-ser_dehydrat"/>
    <property type="match status" value="1"/>
</dbReference>
<evidence type="ECO:0000313" key="5">
    <source>
        <dbReference type="Proteomes" id="UP001597304"/>
    </source>
</evidence>
<protein>
    <submittedName>
        <fullName evidence="4">DSD1 family PLP-dependent enzyme</fullName>
    </submittedName>
</protein>
<evidence type="ECO:0000313" key="4">
    <source>
        <dbReference type="EMBL" id="MFD1710069.1"/>
    </source>
</evidence>
<sequence length="393" mass="41406">MKAQPEPLPDHLRALVGQGVDAIDTPALVVDLDAANRNLQRAVEFATKHRLRLRPHAKMHKSPAVARLELQAGAVGVCVQTVAEAEAMGAGGINDILITNEILAVNKLRRVAALAHQLSVRGGQLGIVVDSAEGVERLAQAMQLTKAVVDVYIEIDVGQGRCGVSPDEKVVTLARAVVARSSLRFAGLHAYHGGAQHLRTVGERHAAIVAAAAKVEDVRRLLEAADMPVPLVTGAGTGTFAHEAASGVWNEVQPGSFLFMDADYLRNDRDPAQPQFEPALFVKAQVISVSAGHAVCDAGLKAHAIDSGVPEVHALPGQPPLRFANGGDEHGVLHPLDESGPLSNLPALGDTVWLIPGHCDPTVNLHSHLVVVRDGLAGGRVESVVPVMARGVW</sequence>
<dbReference type="InterPro" id="IPR026956">
    <property type="entry name" value="D-ser_dehydrat-like_dom"/>
</dbReference>
<dbReference type="CDD" id="cd06819">
    <property type="entry name" value="PLPDE_III_LS_D-TA"/>
    <property type="match status" value="1"/>
</dbReference>
<dbReference type="InterPro" id="IPR029066">
    <property type="entry name" value="PLP-binding_barrel"/>
</dbReference>
<name>A0ABW4KPR4_9BURK</name>
<dbReference type="PANTHER" id="PTHR28004:SF2">
    <property type="entry name" value="D-SERINE DEHYDRATASE"/>
    <property type="match status" value="1"/>
</dbReference>
<dbReference type="SUPFAM" id="SSF51419">
    <property type="entry name" value="PLP-binding barrel"/>
    <property type="match status" value="1"/>
</dbReference>
<dbReference type="InterPro" id="IPR001608">
    <property type="entry name" value="Ala_racemase_N"/>
</dbReference>
<gene>
    <name evidence="4" type="ORF">ACFSF0_05600</name>
</gene>
<proteinExistence type="inferred from homology"/>
<dbReference type="Pfam" id="PF01168">
    <property type="entry name" value="Ala_racemase_N"/>
    <property type="match status" value="1"/>
</dbReference>
<reference evidence="5" key="1">
    <citation type="journal article" date="2019" name="Int. J. Syst. Evol. Microbiol.">
        <title>The Global Catalogue of Microorganisms (GCM) 10K type strain sequencing project: providing services to taxonomists for standard genome sequencing and annotation.</title>
        <authorList>
            <consortium name="The Broad Institute Genomics Platform"/>
            <consortium name="The Broad Institute Genome Sequencing Center for Infectious Disease"/>
            <person name="Wu L."/>
            <person name="Ma J."/>
        </authorList>
    </citation>
    <scope>NUCLEOTIDE SEQUENCE [LARGE SCALE GENOMIC DNA]</scope>
    <source>
        <strain evidence="5">LMG 29247</strain>
    </source>
</reference>
<dbReference type="Gene3D" id="2.40.37.20">
    <property type="entry name" value="D-serine dehydratase-like domain"/>
    <property type="match status" value="1"/>
</dbReference>
<comment type="caution">
    <text evidence="4">The sequence shown here is derived from an EMBL/GenBank/DDBJ whole genome shotgun (WGS) entry which is preliminary data.</text>
</comment>
<keyword evidence="5" id="KW-1185">Reference proteome</keyword>
<evidence type="ECO:0000256" key="2">
    <source>
        <dbReference type="ARBA" id="ARBA00023239"/>
    </source>
</evidence>
<accession>A0ABW4KPR4</accession>
<dbReference type="EMBL" id="JBHUEJ010000015">
    <property type="protein sequence ID" value="MFD1710069.1"/>
    <property type="molecule type" value="Genomic_DNA"/>
</dbReference>
<dbReference type="Gene3D" id="3.20.20.10">
    <property type="entry name" value="Alanine racemase"/>
    <property type="match status" value="1"/>
</dbReference>
<dbReference type="PANTHER" id="PTHR28004">
    <property type="entry name" value="ZGC:162816-RELATED"/>
    <property type="match status" value="1"/>
</dbReference>
<keyword evidence="2" id="KW-0456">Lyase</keyword>
<dbReference type="InterPro" id="IPR042208">
    <property type="entry name" value="D-ser_dehydrat-like_sf"/>
</dbReference>
<comment type="similarity">
    <text evidence="1">Belongs to the DSD1 family.</text>
</comment>
<evidence type="ECO:0000256" key="1">
    <source>
        <dbReference type="ARBA" id="ARBA00005323"/>
    </source>
</evidence>
<dbReference type="SMART" id="SM01119">
    <property type="entry name" value="D-ser_dehydrat"/>
    <property type="match status" value="1"/>
</dbReference>
<dbReference type="InterPro" id="IPR051466">
    <property type="entry name" value="D-amino_acid_metab_enzyme"/>
</dbReference>
<feature type="domain" description="D-serine dehydratase-like" evidence="3">
    <location>
        <begin position="279"/>
        <end position="373"/>
    </location>
</feature>